<name>A0A0G4G6P0_9ALVE</name>
<dbReference type="EMBL" id="CDMZ01000930">
    <property type="protein sequence ID" value="CEM24141.1"/>
    <property type="molecule type" value="Genomic_DNA"/>
</dbReference>
<sequence length="181" mass="20266">MYAFCGLFLLLCSLVPSSAFTFGPEKIAQRRGPAPSHQVSSPLVSVFAEGEVAPMSVTDDDDRPMPTPDDSMPPEEMDKYEALRLRRLEIWRETGRGMIVYLPKKKAREVERRRMEGTFSDDQGLTNAVAVSVSPRPYDPVLDAESPGKEAVGKYGAVIFFLVMIATFRYFTQSQTEIEAY</sequence>
<evidence type="ECO:0008006" key="4">
    <source>
        <dbReference type="Google" id="ProtNLM"/>
    </source>
</evidence>
<feature type="signal peptide" evidence="2">
    <location>
        <begin position="1"/>
        <end position="19"/>
    </location>
</feature>
<reference evidence="3" key="1">
    <citation type="submission" date="2014-11" db="EMBL/GenBank/DDBJ databases">
        <authorList>
            <person name="Otto D Thomas"/>
            <person name="Naeem Raeece"/>
        </authorList>
    </citation>
    <scope>NUCLEOTIDE SEQUENCE</scope>
</reference>
<organism evidence="3">
    <name type="scientific">Chromera velia CCMP2878</name>
    <dbReference type="NCBI Taxonomy" id="1169474"/>
    <lineage>
        <taxon>Eukaryota</taxon>
        <taxon>Sar</taxon>
        <taxon>Alveolata</taxon>
        <taxon>Colpodellida</taxon>
        <taxon>Chromeraceae</taxon>
        <taxon>Chromera</taxon>
    </lineage>
</organism>
<evidence type="ECO:0000313" key="3">
    <source>
        <dbReference type="EMBL" id="CEM24141.1"/>
    </source>
</evidence>
<gene>
    <name evidence="3" type="ORF">Cvel_20493</name>
</gene>
<feature type="chain" id="PRO_5005190050" description="Transmembrane protein" evidence="2">
    <location>
        <begin position="20"/>
        <end position="181"/>
    </location>
</feature>
<dbReference type="VEuPathDB" id="CryptoDB:Cvel_20493"/>
<proteinExistence type="predicted"/>
<protein>
    <recommendedName>
        <fullName evidence="4">Transmembrane protein</fullName>
    </recommendedName>
</protein>
<evidence type="ECO:0000256" key="1">
    <source>
        <dbReference type="SAM" id="MobiDB-lite"/>
    </source>
</evidence>
<keyword evidence="2" id="KW-0732">Signal</keyword>
<accession>A0A0G4G6P0</accession>
<feature type="region of interest" description="Disordered" evidence="1">
    <location>
        <begin position="54"/>
        <end position="75"/>
    </location>
</feature>
<dbReference type="AlphaFoldDB" id="A0A0G4G6P0"/>
<evidence type="ECO:0000256" key="2">
    <source>
        <dbReference type="SAM" id="SignalP"/>
    </source>
</evidence>